<gene>
    <name evidence="2" type="ORF">DES53_103430</name>
</gene>
<keyword evidence="1" id="KW-0812">Transmembrane</keyword>
<reference evidence="2 3" key="1">
    <citation type="submission" date="2018-06" db="EMBL/GenBank/DDBJ databases">
        <title>Genomic Encyclopedia of Type Strains, Phase IV (KMG-IV): sequencing the most valuable type-strain genomes for metagenomic binning, comparative biology and taxonomic classification.</title>
        <authorList>
            <person name="Goeker M."/>
        </authorList>
    </citation>
    <scope>NUCLEOTIDE SEQUENCE [LARGE SCALE GENOMIC DNA]</scope>
    <source>
        <strain evidence="2 3">DSM 25532</strain>
    </source>
</reference>
<keyword evidence="1" id="KW-1133">Transmembrane helix</keyword>
<dbReference type="Proteomes" id="UP000253426">
    <property type="component" value="Unassembled WGS sequence"/>
</dbReference>
<sequence>MSYESWFKLMMGLLFVGHLAERLLLKRVWHENPCWANSMKLPPAGLPRLPLSYHRMIMCFEPNLRKNNGNFALLTVAWFGSVLGWCALVVVPFLIWHAHSSAAG</sequence>
<evidence type="ECO:0000256" key="1">
    <source>
        <dbReference type="SAM" id="Phobius"/>
    </source>
</evidence>
<dbReference type="EMBL" id="QNRR01000003">
    <property type="protein sequence ID" value="RBP45431.1"/>
    <property type="molecule type" value="Genomic_DNA"/>
</dbReference>
<protein>
    <submittedName>
        <fullName evidence="2">Uncharacterized protein</fullName>
    </submittedName>
</protein>
<dbReference type="AlphaFoldDB" id="A0A366HQ06"/>
<keyword evidence="3" id="KW-1185">Reference proteome</keyword>
<comment type="caution">
    <text evidence="2">The sequence shown here is derived from an EMBL/GenBank/DDBJ whole genome shotgun (WGS) entry which is preliminary data.</text>
</comment>
<name>A0A366HQ06_9BACT</name>
<evidence type="ECO:0000313" key="3">
    <source>
        <dbReference type="Proteomes" id="UP000253426"/>
    </source>
</evidence>
<organism evidence="2 3">
    <name type="scientific">Roseimicrobium gellanilyticum</name>
    <dbReference type="NCBI Taxonomy" id="748857"/>
    <lineage>
        <taxon>Bacteria</taxon>
        <taxon>Pseudomonadati</taxon>
        <taxon>Verrucomicrobiota</taxon>
        <taxon>Verrucomicrobiia</taxon>
        <taxon>Verrucomicrobiales</taxon>
        <taxon>Verrucomicrobiaceae</taxon>
        <taxon>Roseimicrobium</taxon>
    </lineage>
</organism>
<feature type="transmembrane region" description="Helical" evidence="1">
    <location>
        <begin position="71"/>
        <end position="96"/>
    </location>
</feature>
<evidence type="ECO:0000313" key="2">
    <source>
        <dbReference type="EMBL" id="RBP45431.1"/>
    </source>
</evidence>
<accession>A0A366HQ06</accession>
<proteinExistence type="predicted"/>
<keyword evidence="1" id="KW-0472">Membrane</keyword>